<protein>
    <recommendedName>
        <fullName evidence="1">BTB domain-containing protein</fullName>
    </recommendedName>
</protein>
<dbReference type="AlphaFoldDB" id="A0AAV5AL07"/>
<dbReference type="Gene3D" id="3.30.710.10">
    <property type="entry name" value="Potassium Channel Kv1.1, Chain A"/>
    <property type="match status" value="1"/>
</dbReference>
<evidence type="ECO:0000313" key="3">
    <source>
        <dbReference type="Proteomes" id="UP001050691"/>
    </source>
</evidence>
<reference evidence="2" key="1">
    <citation type="submission" date="2021-10" db="EMBL/GenBank/DDBJ databases">
        <title>De novo Genome Assembly of Clathrus columnatus (Basidiomycota, Fungi) Using Illumina and Nanopore Sequence Data.</title>
        <authorList>
            <person name="Ogiso-Tanaka E."/>
            <person name="Itagaki H."/>
            <person name="Hosoya T."/>
            <person name="Hosaka K."/>
        </authorList>
    </citation>
    <scope>NUCLEOTIDE SEQUENCE</scope>
    <source>
        <strain evidence="2">MO-923</strain>
    </source>
</reference>
<dbReference type="InterPro" id="IPR000210">
    <property type="entry name" value="BTB/POZ_dom"/>
</dbReference>
<dbReference type="SMART" id="SM00225">
    <property type="entry name" value="BTB"/>
    <property type="match status" value="1"/>
</dbReference>
<dbReference type="Proteomes" id="UP001050691">
    <property type="component" value="Unassembled WGS sequence"/>
</dbReference>
<dbReference type="EMBL" id="BPWL01000007">
    <property type="protein sequence ID" value="GJJ12610.1"/>
    <property type="molecule type" value="Genomic_DNA"/>
</dbReference>
<dbReference type="Pfam" id="PF00651">
    <property type="entry name" value="BTB"/>
    <property type="match status" value="1"/>
</dbReference>
<evidence type="ECO:0000313" key="2">
    <source>
        <dbReference type="EMBL" id="GJJ12610.1"/>
    </source>
</evidence>
<organism evidence="2 3">
    <name type="scientific">Clathrus columnatus</name>
    <dbReference type="NCBI Taxonomy" id="1419009"/>
    <lineage>
        <taxon>Eukaryota</taxon>
        <taxon>Fungi</taxon>
        <taxon>Dikarya</taxon>
        <taxon>Basidiomycota</taxon>
        <taxon>Agaricomycotina</taxon>
        <taxon>Agaricomycetes</taxon>
        <taxon>Phallomycetidae</taxon>
        <taxon>Phallales</taxon>
        <taxon>Clathraceae</taxon>
        <taxon>Clathrus</taxon>
    </lineage>
</organism>
<accession>A0AAV5AL07</accession>
<evidence type="ECO:0000259" key="1">
    <source>
        <dbReference type="PROSITE" id="PS50097"/>
    </source>
</evidence>
<dbReference type="InterPro" id="IPR011333">
    <property type="entry name" value="SKP1/BTB/POZ_sf"/>
</dbReference>
<sequence>MPDSSVITTPTRTHHPQYYFEDGIVFLVENTYYKVPRRKLCLSSSVFQDLFSLPPDSSFPAEGESDEHPIILQGISNIDFERLLTYLYPLTNEYTHFTKEWNFDYWHSILKVAHTYMMDDICTQIIDALSTMSFPDPLTMIRCGLKFNHPTWIRQGYSELVFRSCPLTVEEAQALGLENSILCAAARETYRSPGGNSINKALDKWFTGENKLPCEPYFEPESPVYDLRAEPKLGKAEGREAFLVARHLLFTHKLNTRSGGNHLDLQWKPDNI</sequence>
<gene>
    <name evidence="2" type="ORF">Clacol_006853</name>
</gene>
<dbReference type="PROSITE" id="PS50097">
    <property type="entry name" value="BTB"/>
    <property type="match status" value="1"/>
</dbReference>
<proteinExistence type="predicted"/>
<keyword evidence="3" id="KW-1185">Reference proteome</keyword>
<comment type="caution">
    <text evidence="2">The sequence shown here is derived from an EMBL/GenBank/DDBJ whole genome shotgun (WGS) entry which is preliminary data.</text>
</comment>
<dbReference type="SUPFAM" id="SSF54695">
    <property type="entry name" value="POZ domain"/>
    <property type="match status" value="1"/>
</dbReference>
<name>A0AAV5AL07_9AGAM</name>
<dbReference type="CDD" id="cd18186">
    <property type="entry name" value="BTB_POZ_ZBTB_KLHL-like"/>
    <property type="match status" value="1"/>
</dbReference>
<feature type="domain" description="BTB" evidence="1">
    <location>
        <begin position="22"/>
        <end position="96"/>
    </location>
</feature>